<evidence type="ECO:0000256" key="11">
    <source>
        <dbReference type="SAM" id="MobiDB-lite"/>
    </source>
</evidence>
<organism evidence="14 15">
    <name type="scientific">Congregibacter litoralis KT71</name>
    <dbReference type="NCBI Taxonomy" id="314285"/>
    <lineage>
        <taxon>Bacteria</taxon>
        <taxon>Pseudomonadati</taxon>
        <taxon>Pseudomonadota</taxon>
        <taxon>Gammaproteobacteria</taxon>
        <taxon>Cellvibrionales</taxon>
        <taxon>Halieaceae</taxon>
        <taxon>Congregibacter</taxon>
    </lineage>
</organism>
<dbReference type="GO" id="GO:0046872">
    <property type="term" value="F:metal ion binding"/>
    <property type="evidence" value="ECO:0007669"/>
    <property type="project" value="UniProtKB-KW"/>
</dbReference>
<keyword evidence="7" id="KW-0862">Zinc</keyword>
<dbReference type="HOGENOM" id="CLU_024494_0_0_6"/>
<keyword evidence="10 12" id="KW-0472">Membrane</keyword>
<feature type="domain" description="Peptidase M48" evidence="13">
    <location>
        <begin position="119"/>
        <end position="335"/>
    </location>
</feature>
<dbReference type="GO" id="GO:0006508">
    <property type="term" value="P:proteolysis"/>
    <property type="evidence" value="ECO:0007669"/>
    <property type="project" value="UniProtKB-KW"/>
</dbReference>
<keyword evidence="8 12" id="KW-1133">Transmembrane helix</keyword>
<dbReference type="CDD" id="cd07340">
    <property type="entry name" value="M48B_Htpx_like"/>
    <property type="match status" value="1"/>
</dbReference>
<dbReference type="InterPro" id="IPR050083">
    <property type="entry name" value="HtpX_protease"/>
</dbReference>
<dbReference type="eggNOG" id="COG0501">
    <property type="taxonomic scope" value="Bacteria"/>
</dbReference>
<dbReference type="AlphaFoldDB" id="A4A6J7"/>
<name>A4A6J7_9GAMM</name>
<evidence type="ECO:0000256" key="8">
    <source>
        <dbReference type="ARBA" id="ARBA00022989"/>
    </source>
</evidence>
<dbReference type="STRING" id="314285.KT71_01665"/>
<accession>A4A6J7</accession>
<dbReference type="Proteomes" id="UP000019205">
    <property type="component" value="Chromosome"/>
</dbReference>
<feature type="transmembrane region" description="Helical" evidence="12">
    <location>
        <begin position="233"/>
        <end position="254"/>
    </location>
</feature>
<keyword evidence="5" id="KW-0479">Metal-binding</keyword>
<dbReference type="EMBL" id="AAOA02000002">
    <property type="protein sequence ID" value="EAQ98644.1"/>
    <property type="molecule type" value="Genomic_DNA"/>
</dbReference>
<keyword evidence="3 14" id="KW-0645">Protease</keyword>
<comment type="cofactor">
    <cofactor evidence="1">
        <name>Zn(2+)</name>
        <dbReference type="ChEBI" id="CHEBI:29105"/>
    </cofactor>
</comment>
<keyword evidence="2" id="KW-1003">Cell membrane</keyword>
<feature type="transmembrane region" description="Helical" evidence="12">
    <location>
        <begin position="16"/>
        <end position="42"/>
    </location>
</feature>
<reference evidence="14 15" key="2">
    <citation type="journal article" date="2009" name="PLoS ONE">
        <title>The photosynthetic apparatus and its regulation in the aerobic gammaproteobacterium Congregibacter litoralis gen. nov., sp. nov.</title>
        <authorList>
            <person name="Spring S."/>
            <person name="Lunsdorf H."/>
            <person name="Fuchs B.M."/>
            <person name="Tindall B.J."/>
        </authorList>
    </citation>
    <scope>NUCLEOTIDE SEQUENCE [LARGE SCALE GENOMIC DNA]</scope>
    <source>
        <strain evidence="14">KT71</strain>
    </source>
</reference>
<evidence type="ECO:0000256" key="7">
    <source>
        <dbReference type="ARBA" id="ARBA00022833"/>
    </source>
</evidence>
<evidence type="ECO:0000256" key="9">
    <source>
        <dbReference type="ARBA" id="ARBA00023049"/>
    </source>
</evidence>
<evidence type="ECO:0000256" key="3">
    <source>
        <dbReference type="ARBA" id="ARBA00022670"/>
    </source>
</evidence>
<dbReference type="GO" id="GO:0004222">
    <property type="term" value="F:metalloendopeptidase activity"/>
    <property type="evidence" value="ECO:0007669"/>
    <property type="project" value="InterPro"/>
</dbReference>
<evidence type="ECO:0000256" key="6">
    <source>
        <dbReference type="ARBA" id="ARBA00022801"/>
    </source>
</evidence>
<evidence type="ECO:0000313" key="14">
    <source>
        <dbReference type="EMBL" id="EAQ98644.1"/>
    </source>
</evidence>
<protein>
    <submittedName>
        <fullName evidence="14">Zn-dependent protease with chaperone function</fullName>
    </submittedName>
</protein>
<proteinExistence type="predicted"/>
<dbReference type="OrthoDB" id="15218at2"/>
<evidence type="ECO:0000256" key="1">
    <source>
        <dbReference type="ARBA" id="ARBA00001947"/>
    </source>
</evidence>
<dbReference type="Pfam" id="PF01435">
    <property type="entry name" value="Peptidase_M48"/>
    <property type="match status" value="1"/>
</dbReference>
<feature type="region of interest" description="Disordered" evidence="11">
    <location>
        <begin position="379"/>
        <end position="418"/>
    </location>
</feature>
<evidence type="ECO:0000256" key="10">
    <source>
        <dbReference type="ARBA" id="ARBA00023136"/>
    </source>
</evidence>
<keyword evidence="15" id="KW-1185">Reference proteome</keyword>
<feature type="transmembrane region" description="Helical" evidence="12">
    <location>
        <begin position="62"/>
        <end position="84"/>
    </location>
</feature>
<evidence type="ECO:0000256" key="4">
    <source>
        <dbReference type="ARBA" id="ARBA00022692"/>
    </source>
</evidence>
<feature type="compositionally biased region" description="Polar residues" evidence="11">
    <location>
        <begin position="386"/>
        <end position="395"/>
    </location>
</feature>
<dbReference type="Gene3D" id="3.30.2010.10">
    <property type="entry name" value="Metalloproteases ('zincins'), catalytic domain"/>
    <property type="match status" value="1"/>
</dbReference>
<reference evidence="14 15" key="1">
    <citation type="journal article" date="2007" name="Proc. Natl. Acad. Sci. U.S.A.">
        <title>Characterization of a marine gammaproteobacterium capable of aerobic anoxygenic photosynthesis.</title>
        <authorList>
            <person name="Fuchs B.M."/>
            <person name="Spring S."/>
            <person name="Teeling H."/>
            <person name="Quast C."/>
            <person name="Wulf J."/>
            <person name="Schattenhofer M."/>
            <person name="Yan S."/>
            <person name="Ferriera S."/>
            <person name="Johnson J."/>
            <person name="Glockner F.O."/>
            <person name="Amann R."/>
        </authorList>
    </citation>
    <scope>NUCLEOTIDE SEQUENCE [LARGE SCALE GENOMIC DNA]</scope>
    <source>
        <strain evidence="14">KT71</strain>
    </source>
</reference>
<evidence type="ECO:0000256" key="12">
    <source>
        <dbReference type="SAM" id="Phobius"/>
    </source>
</evidence>
<keyword evidence="9" id="KW-0482">Metalloprotease</keyword>
<sequence length="656" mass="71157">MDFFTQQDRARRNTRYLVVLFGLALALIVILVNALVTAFLWVGRDYNIYAGGSGWEGYLALFSWERFGVIGLAVLSTVGFVSLVRWLQLASGGKAVAESLGGRRVLRQSADPYEKRCLNIVEELSLAANMPVPALYVLPDERGINAFAAGVNPADAVVAVTRGAALQLNRNELQGVVAHEFSHILNGDMRLGIRLASLLKGITFIGDVGHFLLRMGAYGVGRSNRRSESSAALPIVGLGLMVIGWLGSLAAGFIKAAISRQKEYLADASAVQFTRDNSGIADALKVIGGFVPGSLVHSARAPEMSHIFFGEVRHRLWEGFATHPPLEQRIRRLDKDWDGQYLQRAEVRYGTEPLSENDVQTGVGRAALVAAAMASAGLADSEGTRDQASSDATFSTDEDVADSRIRDESDADALPQTLHDSVLEPLGATAMALTLVTAQRESQPLEAALAVLRSKGARGQLELVTDLLPQVRGLHPGQRFPLMATAMPALKSLSTPQYREFKTTLLSVIQSDGRIDLFEWCLFQLLRHYLDPEFLRVENSRPRYRHIAKVRAPLRQVLSVLAHQGEGDSARAFALACEELGLSGLTLAPLEECSVAEFSRGVHTLADCYPLLKPRILKAMALAAADDGEVCPVERELVIAVAAVMDCPLPPEFALG</sequence>
<keyword evidence="6" id="KW-0378">Hydrolase</keyword>
<gene>
    <name evidence="14" type="ORF">KT71_01665</name>
</gene>
<dbReference type="PANTHER" id="PTHR43221">
    <property type="entry name" value="PROTEASE HTPX"/>
    <property type="match status" value="1"/>
</dbReference>
<evidence type="ECO:0000259" key="13">
    <source>
        <dbReference type="Pfam" id="PF01435"/>
    </source>
</evidence>
<dbReference type="InterPro" id="IPR001915">
    <property type="entry name" value="Peptidase_M48"/>
</dbReference>
<evidence type="ECO:0000256" key="5">
    <source>
        <dbReference type="ARBA" id="ARBA00022723"/>
    </source>
</evidence>
<evidence type="ECO:0000313" key="15">
    <source>
        <dbReference type="Proteomes" id="UP000019205"/>
    </source>
</evidence>
<evidence type="ECO:0000256" key="2">
    <source>
        <dbReference type="ARBA" id="ARBA00022475"/>
    </source>
</evidence>
<dbReference type="RefSeq" id="WP_008292727.1">
    <property type="nucleotide sequence ID" value="NZ_CM002299.1"/>
</dbReference>
<keyword evidence="4 12" id="KW-0812">Transmembrane</keyword>
<dbReference type="PANTHER" id="PTHR43221:SF2">
    <property type="entry name" value="PROTEASE HTPX HOMOLOG"/>
    <property type="match status" value="1"/>
</dbReference>
<comment type="caution">
    <text evidence="14">The sequence shown here is derived from an EMBL/GenBank/DDBJ whole genome shotgun (WGS) entry which is preliminary data.</text>
</comment>